<keyword evidence="5" id="KW-1185">Reference proteome</keyword>
<comment type="similarity">
    <text evidence="2">Belongs to the cyclin family.</text>
</comment>
<dbReference type="InterPro" id="IPR013763">
    <property type="entry name" value="Cyclin-like_dom"/>
</dbReference>
<evidence type="ECO:0000256" key="2">
    <source>
        <dbReference type="RuleBase" id="RU000383"/>
    </source>
</evidence>
<dbReference type="Gene3D" id="1.10.472.10">
    <property type="entry name" value="Cyclin-like"/>
    <property type="match status" value="2"/>
</dbReference>
<comment type="caution">
    <text evidence="4">The sequence shown here is derived from an EMBL/GenBank/DDBJ whole genome shotgun (WGS) entry which is preliminary data.</text>
</comment>
<evidence type="ECO:0000259" key="3">
    <source>
        <dbReference type="SMART" id="SM00385"/>
    </source>
</evidence>
<dbReference type="Pfam" id="PF00134">
    <property type="entry name" value="Cyclin_N"/>
    <property type="match status" value="1"/>
</dbReference>
<sequence length="281" mass="31645">MLTPYLASARCHIPAERDVVHMAAVTSTLQHSDGIFEAAIARETLTRPLYDPILNDWHWRILGLQRIVTIHEHCFLAPETLWLAASIFHRVFNTSSTAIMDIDITAAASLWIAAKYEEVIDTDSDDLSRIIGHGITSSKKIRDEEIRILFLLGFRVAQFSSPTLWIWRILMGASSDLVLRRLSILLVNITITDQWFATRQPRELAAISVYVAIRIIGGHWTSTSTTQSGYSEDDLRHGALLVWDLLRSDEFASSVVFSVYSYGPSPANSAYVREWALTNSI</sequence>
<dbReference type="Pfam" id="PF02984">
    <property type="entry name" value="Cyclin_C"/>
    <property type="match status" value="1"/>
</dbReference>
<name>A0A8T8SXJ9_9BASI</name>
<organism evidence="4 5">
    <name type="scientific">Tilletia indica</name>
    <dbReference type="NCBI Taxonomy" id="43049"/>
    <lineage>
        <taxon>Eukaryota</taxon>
        <taxon>Fungi</taxon>
        <taxon>Dikarya</taxon>
        <taxon>Basidiomycota</taxon>
        <taxon>Ustilaginomycotina</taxon>
        <taxon>Exobasidiomycetes</taxon>
        <taxon>Tilletiales</taxon>
        <taxon>Tilletiaceae</taxon>
        <taxon>Tilletia</taxon>
    </lineage>
</organism>
<accession>A0A8T8SXJ9</accession>
<dbReference type="InterPro" id="IPR036915">
    <property type="entry name" value="Cyclin-like_sf"/>
</dbReference>
<evidence type="ECO:0000256" key="1">
    <source>
        <dbReference type="ARBA" id="ARBA00023127"/>
    </source>
</evidence>
<evidence type="ECO:0000313" key="5">
    <source>
        <dbReference type="Proteomes" id="UP000077521"/>
    </source>
</evidence>
<dbReference type="AlphaFoldDB" id="A0A8T8SXJ9"/>
<feature type="domain" description="Cyclin-like" evidence="3">
    <location>
        <begin position="164"/>
        <end position="244"/>
    </location>
</feature>
<keyword evidence="1 2" id="KW-0195">Cyclin</keyword>
<dbReference type="PANTHER" id="PTHR10177">
    <property type="entry name" value="CYCLINS"/>
    <property type="match status" value="1"/>
</dbReference>
<proteinExistence type="inferred from homology"/>
<dbReference type="SMART" id="SM00385">
    <property type="entry name" value="CYCLIN"/>
    <property type="match status" value="2"/>
</dbReference>
<dbReference type="EMBL" id="LWDF02000294">
    <property type="protein sequence ID" value="KAE8250717.1"/>
    <property type="molecule type" value="Genomic_DNA"/>
</dbReference>
<gene>
    <name evidence="4" type="ORF">A4X13_0g4455</name>
</gene>
<dbReference type="SUPFAM" id="SSF47954">
    <property type="entry name" value="Cyclin-like"/>
    <property type="match status" value="2"/>
</dbReference>
<dbReference type="InterPro" id="IPR039361">
    <property type="entry name" value="Cyclin"/>
</dbReference>
<dbReference type="Proteomes" id="UP000077521">
    <property type="component" value="Unassembled WGS sequence"/>
</dbReference>
<reference evidence="4" key="1">
    <citation type="submission" date="2016-04" db="EMBL/GenBank/DDBJ databases">
        <authorList>
            <person name="Nguyen H.D."/>
            <person name="Samba Siva P."/>
            <person name="Cullis J."/>
            <person name="Levesque C.A."/>
            <person name="Hambleton S."/>
        </authorList>
    </citation>
    <scope>NUCLEOTIDE SEQUENCE</scope>
    <source>
        <strain evidence="4">DAOMC 236416</strain>
    </source>
</reference>
<reference evidence="4" key="2">
    <citation type="journal article" date="2019" name="IMA Fungus">
        <title>Genome sequencing and comparison of five Tilletia species to identify candidate genes for the detection of regulated species infecting wheat.</title>
        <authorList>
            <person name="Nguyen H.D.T."/>
            <person name="Sultana T."/>
            <person name="Kesanakurti P."/>
            <person name="Hambleton S."/>
        </authorList>
    </citation>
    <scope>NUCLEOTIDE SEQUENCE</scope>
    <source>
        <strain evidence="4">DAOMC 236416</strain>
    </source>
</reference>
<dbReference type="InterPro" id="IPR006671">
    <property type="entry name" value="Cyclin_N"/>
</dbReference>
<evidence type="ECO:0000313" key="4">
    <source>
        <dbReference type="EMBL" id="KAE8250717.1"/>
    </source>
</evidence>
<protein>
    <recommendedName>
        <fullName evidence="3">Cyclin-like domain-containing protein</fullName>
    </recommendedName>
</protein>
<dbReference type="InterPro" id="IPR004367">
    <property type="entry name" value="Cyclin_C-dom"/>
</dbReference>
<feature type="domain" description="Cyclin-like" evidence="3">
    <location>
        <begin position="65"/>
        <end position="150"/>
    </location>
</feature>